<dbReference type="AlphaFoldDB" id="A0AAW9RP25"/>
<gene>
    <name evidence="2" type="ORF">V3330_16820</name>
</gene>
<dbReference type="Proteomes" id="UP001359886">
    <property type="component" value="Unassembled WGS sequence"/>
</dbReference>
<evidence type="ECO:0000256" key="1">
    <source>
        <dbReference type="SAM" id="Phobius"/>
    </source>
</evidence>
<keyword evidence="1" id="KW-0812">Transmembrane</keyword>
<sequence>MLTILIDIGGAYAIARYIANVWIALLCGVLVGVAAAIAGGLLVYFTASDSFTQREIAAQIVIGLFWHPIIAIIAVLIFRKSTKKRSVIELASGSENDTKQGN</sequence>
<proteinExistence type="predicted"/>
<dbReference type="EMBL" id="JAZHOG010000013">
    <property type="protein sequence ID" value="MEJ8569291.1"/>
    <property type="molecule type" value="Genomic_DNA"/>
</dbReference>
<keyword evidence="1" id="KW-1133">Transmembrane helix</keyword>
<name>A0AAW9RP25_9GAMM</name>
<dbReference type="RefSeq" id="WP_354696616.1">
    <property type="nucleotide sequence ID" value="NZ_JAZHOG010000013.1"/>
</dbReference>
<evidence type="ECO:0000313" key="3">
    <source>
        <dbReference type="Proteomes" id="UP001359886"/>
    </source>
</evidence>
<keyword evidence="3" id="KW-1185">Reference proteome</keyword>
<organism evidence="2 3">
    <name type="scientific">Elongatibacter sediminis</name>
    <dbReference type="NCBI Taxonomy" id="3119006"/>
    <lineage>
        <taxon>Bacteria</taxon>
        <taxon>Pseudomonadati</taxon>
        <taxon>Pseudomonadota</taxon>
        <taxon>Gammaproteobacteria</taxon>
        <taxon>Chromatiales</taxon>
        <taxon>Wenzhouxiangellaceae</taxon>
        <taxon>Elongatibacter</taxon>
    </lineage>
</organism>
<comment type="caution">
    <text evidence="2">The sequence shown here is derived from an EMBL/GenBank/DDBJ whole genome shotgun (WGS) entry which is preliminary data.</text>
</comment>
<evidence type="ECO:0000313" key="2">
    <source>
        <dbReference type="EMBL" id="MEJ8569291.1"/>
    </source>
</evidence>
<reference evidence="2 3" key="1">
    <citation type="submission" date="2024-02" db="EMBL/GenBank/DDBJ databases">
        <title>A novel Wenzhouxiangellaceae bacterium, isolated from coastal sediments.</title>
        <authorList>
            <person name="Du Z.-J."/>
            <person name="Ye Y.-Q."/>
            <person name="Zhang X.-Y."/>
        </authorList>
    </citation>
    <scope>NUCLEOTIDE SEQUENCE [LARGE SCALE GENOMIC DNA]</scope>
    <source>
        <strain evidence="2 3">CH-27</strain>
    </source>
</reference>
<feature type="transmembrane region" description="Helical" evidence="1">
    <location>
        <begin position="21"/>
        <end position="44"/>
    </location>
</feature>
<protein>
    <submittedName>
        <fullName evidence="2">Uncharacterized protein</fullName>
    </submittedName>
</protein>
<accession>A0AAW9RP25</accession>
<feature type="transmembrane region" description="Helical" evidence="1">
    <location>
        <begin position="56"/>
        <end position="78"/>
    </location>
</feature>
<keyword evidence="1" id="KW-0472">Membrane</keyword>